<dbReference type="SUPFAM" id="SSF48371">
    <property type="entry name" value="ARM repeat"/>
    <property type="match status" value="1"/>
</dbReference>
<keyword evidence="6" id="KW-1185">Reference proteome</keyword>
<dbReference type="EMBL" id="BTGC01000003">
    <property type="protein sequence ID" value="GMM51128.1"/>
    <property type="molecule type" value="Genomic_DNA"/>
</dbReference>
<evidence type="ECO:0000313" key="5">
    <source>
        <dbReference type="EMBL" id="GMM51128.1"/>
    </source>
</evidence>
<dbReference type="PROSITE" id="PS50166">
    <property type="entry name" value="IMPORTIN_B_NT"/>
    <property type="match status" value="1"/>
</dbReference>
<dbReference type="GO" id="GO:0005635">
    <property type="term" value="C:nuclear envelope"/>
    <property type="evidence" value="ECO:0007669"/>
    <property type="project" value="TreeGrafter"/>
</dbReference>
<evidence type="ECO:0000313" key="6">
    <source>
        <dbReference type="Proteomes" id="UP001362899"/>
    </source>
</evidence>
<comment type="caution">
    <text evidence="5">The sequence shown here is derived from an EMBL/GenBank/DDBJ whole genome shotgun (WGS) entry which is preliminary data.</text>
</comment>
<dbReference type="GO" id="GO:0006606">
    <property type="term" value="P:protein import into nucleus"/>
    <property type="evidence" value="ECO:0007669"/>
    <property type="project" value="TreeGrafter"/>
</dbReference>
<keyword evidence="2" id="KW-0813">Transport</keyword>
<name>A0AAV5RJ16_STABA</name>
<evidence type="ECO:0000256" key="2">
    <source>
        <dbReference type="ARBA" id="ARBA00022448"/>
    </source>
</evidence>
<protein>
    <submittedName>
        <fullName evidence="5">Kap114 protein</fullName>
    </submittedName>
</protein>
<accession>A0AAV5RJ16</accession>
<proteinExistence type="predicted"/>
<evidence type="ECO:0000256" key="3">
    <source>
        <dbReference type="ARBA" id="ARBA00023242"/>
    </source>
</evidence>
<reference evidence="5 6" key="1">
    <citation type="journal article" date="2023" name="Elife">
        <title>Identification of key yeast species and microbe-microbe interactions impacting larval growth of Drosophila in the wild.</title>
        <authorList>
            <person name="Mure A."/>
            <person name="Sugiura Y."/>
            <person name="Maeda R."/>
            <person name="Honda K."/>
            <person name="Sakurai N."/>
            <person name="Takahashi Y."/>
            <person name="Watada M."/>
            <person name="Katoh T."/>
            <person name="Gotoh A."/>
            <person name="Gotoh Y."/>
            <person name="Taniguchi I."/>
            <person name="Nakamura K."/>
            <person name="Hayashi T."/>
            <person name="Katayama T."/>
            <person name="Uemura T."/>
            <person name="Hattori Y."/>
        </authorList>
    </citation>
    <scope>NUCLEOTIDE SEQUENCE [LARGE SCALE GENOMIC DNA]</scope>
    <source>
        <strain evidence="5 6">SB-73</strain>
    </source>
</reference>
<dbReference type="Proteomes" id="UP001362899">
    <property type="component" value="Unassembled WGS sequence"/>
</dbReference>
<dbReference type="InterPro" id="IPR016024">
    <property type="entry name" value="ARM-type_fold"/>
</dbReference>
<evidence type="ECO:0000256" key="1">
    <source>
        <dbReference type="ARBA" id="ARBA00004123"/>
    </source>
</evidence>
<sequence length="942" mass="105486">MDAILPLLRATRSASRDDRHLAEKQLSIIAQNDPKTFSELLLDCAKSEDNDIGDKQSALYVLKTFIQQNWTSNSEHFVGPQLPDELREFIRQSLLQLLTIATNSLVRSACALAILCIGDYDYPAAWPSLASDSITLLNSDLGSTALSGGLVLFIELVRQVFSENDFLKFGVQIMTRIYDIAAAPINSEISLEQRNLAIKAFRESTTFFLMSGAISDDVQNKLEEMAEQIIPHFVLLFIKYVEDFGQSDTVNEVTSTFKEIDSAFQELLGSLLPKLYPVVVNTMLPNMDSFDDTTMENYCYMLELCLQSSSVLESQLSNSGSELAVAELAQLLIKMSDVSESKGIEWLDDYNEFVTAEMELDIEDSSARSYAGVMVAGTGNPFIMQCLIAILKEQPLLTEPILYLVSNFVMQVDTKSYSGQIPTDLYQVLLQSLEFKDTDEVLVVARKCITASFIAKYCVFLGLDIRRTLAKHSFSAPYSENFLVKAAQLKSMSICAGQFSEIYTPDIQKRFYYIIEELLIAANEDTPLFLTECLRCILSLIKASNSENLEASLTNNDVLNLLFQLVMKNTADNDLTSEIIDVVGDFLDVFNSNESTTLILKRVADTIVAAESSNFAYSSDLCFALELAGAVFSHDDIDLSGFNQEEMLDRFYEIIVHTEDPQVFQVATFTHLALYKDIKGSISKESSAKVVQIAQLLLKPSLNESLAVACGEYFVNVIDVLGENLWDTLLPMIGEASQRLVTAKNALLVEALIMLFCELTLRNPEAIVQILSEYSMLEPVMKQWLPTFEVIRGEEELEKNIKALETLVDLNNPQLNSIMVNDEVIRNGARIITRRKAKDLKFSQVPLPVKIIKMFVNELSQTPQLSGEGDTTSLRKAIGADSDDEWVDELALNDEGEVVNYKTFKLIINWFESLYKSGRVEWLSQLTAQERRVLLEASKLAK</sequence>
<dbReference type="Gene3D" id="1.25.10.10">
    <property type="entry name" value="Leucine-rich Repeat Variant"/>
    <property type="match status" value="1"/>
</dbReference>
<feature type="domain" description="Importin N-terminal" evidence="4">
    <location>
        <begin position="22"/>
        <end position="100"/>
    </location>
</feature>
<dbReference type="InterPro" id="IPR001494">
    <property type="entry name" value="Importin-beta_N"/>
</dbReference>
<dbReference type="GO" id="GO:0005829">
    <property type="term" value="C:cytosol"/>
    <property type="evidence" value="ECO:0007669"/>
    <property type="project" value="TreeGrafter"/>
</dbReference>
<dbReference type="AlphaFoldDB" id="A0AAV5RJ16"/>
<dbReference type="GO" id="GO:0031267">
    <property type="term" value="F:small GTPase binding"/>
    <property type="evidence" value="ECO:0007669"/>
    <property type="project" value="InterPro"/>
</dbReference>
<evidence type="ECO:0000259" key="4">
    <source>
        <dbReference type="PROSITE" id="PS50166"/>
    </source>
</evidence>
<dbReference type="Pfam" id="PF03810">
    <property type="entry name" value="IBN_N"/>
    <property type="match status" value="1"/>
</dbReference>
<keyword evidence="3" id="KW-0539">Nucleus</keyword>
<organism evidence="5 6">
    <name type="scientific">Starmerella bacillaris</name>
    <name type="common">Yeast</name>
    <name type="synonym">Candida zemplinina</name>
    <dbReference type="NCBI Taxonomy" id="1247836"/>
    <lineage>
        <taxon>Eukaryota</taxon>
        <taxon>Fungi</taxon>
        <taxon>Dikarya</taxon>
        <taxon>Ascomycota</taxon>
        <taxon>Saccharomycotina</taxon>
        <taxon>Dipodascomycetes</taxon>
        <taxon>Dipodascales</taxon>
        <taxon>Trichomonascaceae</taxon>
        <taxon>Starmerella</taxon>
    </lineage>
</organism>
<dbReference type="PANTHER" id="PTHR10997">
    <property type="entry name" value="IMPORTIN-7, 8, 11"/>
    <property type="match status" value="1"/>
</dbReference>
<dbReference type="InterPro" id="IPR011989">
    <property type="entry name" value="ARM-like"/>
</dbReference>
<comment type="subcellular location">
    <subcellularLocation>
        <location evidence="1">Nucleus</location>
    </subcellularLocation>
</comment>
<dbReference type="PANTHER" id="PTHR10997:SF9">
    <property type="entry name" value="IMPORTIN-9"/>
    <property type="match status" value="1"/>
</dbReference>
<gene>
    <name evidence="5" type="ORF">DASB73_020860</name>
</gene>